<keyword evidence="2" id="KW-0732">Signal</keyword>
<dbReference type="Proteomes" id="UP001168821">
    <property type="component" value="Unassembled WGS sequence"/>
</dbReference>
<name>A0AA38HMX2_9CUCU</name>
<evidence type="ECO:0008006" key="5">
    <source>
        <dbReference type="Google" id="ProtNLM"/>
    </source>
</evidence>
<keyword evidence="4" id="KW-1185">Reference proteome</keyword>
<keyword evidence="1" id="KW-1133">Transmembrane helix</keyword>
<dbReference type="InterPro" id="IPR021684">
    <property type="entry name" value="WBP1-like"/>
</dbReference>
<sequence>MFLHIYLCVTNALLLMANAYKTCFGPYENYSCDEYLECCSTGCCADTSFNDYMWIIGATFLSIIIVICACFCYRKRRANNRLPETRTNAFENADIRVISNARHDFGFRPFTPTVNEAPPQVPTDPHPITPPPSYENALFSPLLFPDNRVPSYEDVMAGKKT</sequence>
<feature type="chain" id="PRO_5041215213" description="Vesicular, overexpressed in cancer, prosurvival protein 1" evidence="2">
    <location>
        <begin position="20"/>
        <end position="161"/>
    </location>
</feature>
<evidence type="ECO:0000313" key="4">
    <source>
        <dbReference type="Proteomes" id="UP001168821"/>
    </source>
</evidence>
<keyword evidence="1" id="KW-0812">Transmembrane</keyword>
<feature type="signal peptide" evidence="2">
    <location>
        <begin position="1"/>
        <end position="19"/>
    </location>
</feature>
<dbReference type="Pfam" id="PF11669">
    <property type="entry name" value="WBP-1"/>
    <property type="match status" value="1"/>
</dbReference>
<feature type="transmembrane region" description="Helical" evidence="1">
    <location>
        <begin position="52"/>
        <end position="73"/>
    </location>
</feature>
<reference evidence="3" key="1">
    <citation type="journal article" date="2023" name="G3 (Bethesda)">
        <title>Whole genome assemblies of Zophobas morio and Tenebrio molitor.</title>
        <authorList>
            <person name="Kaur S."/>
            <person name="Stinson S.A."/>
            <person name="diCenzo G.C."/>
        </authorList>
    </citation>
    <scope>NUCLEOTIDE SEQUENCE</scope>
    <source>
        <strain evidence="3">QUZm001</strain>
    </source>
</reference>
<evidence type="ECO:0000256" key="1">
    <source>
        <dbReference type="SAM" id="Phobius"/>
    </source>
</evidence>
<evidence type="ECO:0000256" key="2">
    <source>
        <dbReference type="SAM" id="SignalP"/>
    </source>
</evidence>
<accession>A0AA38HMX2</accession>
<dbReference type="AlphaFoldDB" id="A0AA38HMX2"/>
<evidence type="ECO:0000313" key="3">
    <source>
        <dbReference type="EMBL" id="KAJ3640773.1"/>
    </source>
</evidence>
<dbReference type="EMBL" id="JALNTZ010000009">
    <property type="protein sequence ID" value="KAJ3640773.1"/>
    <property type="molecule type" value="Genomic_DNA"/>
</dbReference>
<proteinExistence type="predicted"/>
<gene>
    <name evidence="3" type="ORF">Zmor_027315</name>
</gene>
<organism evidence="3 4">
    <name type="scientific">Zophobas morio</name>
    <dbReference type="NCBI Taxonomy" id="2755281"/>
    <lineage>
        <taxon>Eukaryota</taxon>
        <taxon>Metazoa</taxon>
        <taxon>Ecdysozoa</taxon>
        <taxon>Arthropoda</taxon>
        <taxon>Hexapoda</taxon>
        <taxon>Insecta</taxon>
        <taxon>Pterygota</taxon>
        <taxon>Neoptera</taxon>
        <taxon>Endopterygota</taxon>
        <taxon>Coleoptera</taxon>
        <taxon>Polyphaga</taxon>
        <taxon>Cucujiformia</taxon>
        <taxon>Tenebrionidae</taxon>
        <taxon>Zophobas</taxon>
    </lineage>
</organism>
<comment type="caution">
    <text evidence="3">The sequence shown here is derived from an EMBL/GenBank/DDBJ whole genome shotgun (WGS) entry which is preliminary data.</text>
</comment>
<protein>
    <recommendedName>
        <fullName evidence="5">Vesicular, overexpressed in cancer, prosurvival protein 1</fullName>
    </recommendedName>
</protein>
<keyword evidence="1" id="KW-0472">Membrane</keyword>